<feature type="transmembrane region" description="Helical" evidence="1">
    <location>
        <begin position="277"/>
        <end position="295"/>
    </location>
</feature>
<feature type="transmembrane region" description="Helical" evidence="1">
    <location>
        <begin position="624"/>
        <end position="644"/>
    </location>
</feature>
<dbReference type="eggNOG" id="ENOG502QWFK">
    <property type="taxonomic scope" value="Eukaryota"/>
</dbReference>
<feature type="transmembrane region" description="Helical" evidence="1">
    <location>
        <begin position="372"/>
        <end position="392"/>
    </location>
</feature>
<dbReference type="AlphaFoldDB" id="A0A024U942"/>
<feature type="transmembrane region" description="Helical" evidence="1">
    <location>
        <begin position="441"/>
        <end position="457"/>
    </location>
</feature>
<dbReference type="OrthoDB" id="70949at2759"/>
<name>A0A024U942_9STRA</name>
<accession>A0A024U942</accession>
<feature type="transmembrane region" description="Helical" evidence="1">
    <location>
        <begin position="307"/>
        <end position="334"/>
    </location>
</feature>
<gene>
    <name evidence="2" type="ORF">H310_05366</name>
</gene>
<protein>
    <recommendedName>
        <fullName evidence="3">Transmembrane protein</fullName>
    </recommendedName>
</protein>
<feature type="transmembrane region" description="Helical" evidence="1">
    <location>
        <begin position="125"/>
        <end position="144"/>
    </location>
</feature>
<keyword evidence="1" id="KW-0472">Membrane</keyword>
<feature type="transmembrane region" description="Helical" evidence="1">
    <location>
        <begin position="244"/>
        <end position="265"/>
    </location>
</feature>
<feature type="transmembrane region" description="Helical" evidence="1">
    <location>
        <begin position="165"/>
        <end position="184"/>
    </location>
</feature>
<dbReference type="RefSeq" id="XP_008868285.1">
    <property type="nucleotide sequence ID" value="XM_008870063.1"/>
</dbReference>
<dbReference type="VEuPathDB" id="FungiDB:H310_05366"/>
<keyword evidence="1" id="KW-1133">Transmembrane helix</keyword>
<feature type="transmembrane region" description="Helical" evidence="1">
    <location>
        <begin position="57"/>
        <end position="84"/>
    </location>
</feature>
<evidence type="ECO:0000256" key="1">
    <source>
        <dbReference type="SAM" id="Phobius"/>
    </source>
</evidence>
<evidence type="ECO:0008006" key="3">
    <source>
        <dbReference type="Google" id="ProtNLM"/>
    </source>
</evidence>
<sequence>MLGCCRCIQRALTCVAIGASFIHACLLWAWSCFIYPYTCLHNWRQDRSLQLKNHHEWYFFAWRCTFPLLTLMAVVGVSALGRLGGVVGYTLSAGPVWFYCMLIVLATPFFVMYRFPNAHPRMIAIFWKVLFLCSAFTSAIELFVWTGGKSHNHHHSHMGPSKLSWLMGNLLLGIVGFIGVPFFFSLQPRVRLDTSEVHDDAAALQSLPASPSGHSSPSLMDSPQANVDEPAVGFDPHVGMAGKMVLPCGIALGIVLLLTVCAYFPMKHSARANAVDVYWGVAYFLSPLLIVWLVVHTRDTTQGGDFNLVVLFTTVLTHVPVFVGHLSLALFSLVDHHPTPVAKLAISCLYLGLMQLYFYLMTKVLQGFAPPYTHPSLLYVGQLYFYVFWYLLVGSDSPIDLVYFAMLALSNLHVVFANTGIYTDTVETLTVACWLHPTTQLASMCVGSSVAVCFRAIQPPRQHSNSATSMSLFHADGDVPNDSMKKHRRCLAYENVIDPSNANAPPLLHSSSRDATMELQQLYFLMKLAEQDHMADTSALILVPSLVTWLAWIETKETPMASLVNMWLRCIFMFGARVAGSFLSREIFAYKMQKRHSTVADSTNATVDRLRVQRIMLADCRRQFWYLAAATTVVVFACFDKPGWPSRYSFYTT</sequence>
<feature type="transmembrane region" description="Helical" evidence="1">
    <location>
        <begin position="341"/>
        <end position="360"/>
    </location>
</feature>
<feature type="transmembrane region" description="Helical" evidence="1">
    <location>
        <begin position="96"/>
        <end position="113"/>
    </location>
</feature>
<dbReference type="EMBL" id="KI913960">
    <property type="protein sequence ID" value="ETW02901.1"/>
    <property type="molecule type" value="Genomic_DNA"/>
</dbReference>
<keyword evidence="1" id="KW-0812">Transmembrane</keyword>
<feature type="transmembrane region" description="Helical" evidence="1">
    <location>
        <begin position="12"/>
        <end position="37"/>
    </location>
</feature>
<proteinExistence type="predicted"/>
<evidence type="ECO:0000313" key="2">
    <source>
        <dbReference type="EMBL" id="ETW02901.1"/>
    </source>
</evidence>
<dbReference type="GeneID" id="20082416"/>
<reference evidence="2" key="1">
    <citation type="submission" date="2013-12" db="EMBL/GenBank/DDBJ databases">
        <title>The Genome Sequence of Aphanomyces invadans NJM9701.</title>
        <authorList>
            <consortium name="The Broad Institute Genomics Platform"/>
            <person name="Russ C."/>
            <person name="Tyler B."/>
            <person name="van West P."/>
            <person name="Dieguez-Uribeondo J."/>
            <person name="Young S.K."/>
            <person name="Zeng Q."/>
            <person name="Gargeya S."/>
            <person name="Fitzgerald M."/>
            <person name="Abouelleil A."/>
            <person name="Alvarado L."/>
            <person name="Chapman S.B."/>
            <person name="Gainer-Dewar J."/>
            <person name="Goldberg J."/>
            <person name="Griggs A."/>
            <person name="Gujja S."/>
            <person name="Hansen M."/>
            <person name="Howarth C."/>
            <person name="Imamovic A."/>
            <person name="Ireland A."/>
            <person name="Larimer J."/>
            <person name="McCowan C."/>
            <person name="Murphy C."/>
            <person name="Pearson M."/>
            <person name="Poon T.W."/>
            <person name="Priest M."/>
            <person name="Roberts A."/>
            <person name="Saif S."/>
            <person name="Shea T."/>
            <person name="Sykes S."/>
            <person name="Wortman J."/>
            <person name="Nusbaum C."/>
            <person name="Birren B."/>
        </authorList>
    </citation>
    <scope>NUCLEOTIDE SEQUENCE [LARGE SCALE GENOMIC DNA]</scope>
    <source>
        <strain evidence="2">NJM9701</strain>
    </source>
</reference>
<organism evidence="2">
    <name type="scientific">Aphanomyces invadans</name>
    <dbReference type="NCBI Taxonomy" id="157072"/>
    <lineage>
        <taxon>Eukaryota</taxon>
        <taxon>Sar</taxon>
        <taxon>Stramenopiles</taxon>
        <taxon>Oomycota</taxon>
        <taxon>Saprolegniomycetes</taxon>
        <taxon>Saprolegniales</taxon>
        <taxon>Verrucalvaceae</taxon>
        <taxon>Aphanomyces</taxon>
    </lineage>
</organism>
<feature type="transmembrane region" description="Helical" evidence="1">
    <location>
        <begin position="401"/>
        <end position="421"/>
    </location>
</feature>